<keyword evidence="1" id="KW-0472">Membrane</keyword>
<accession>A0A1V5SF26</accession>
<evidence type="ECO:0000256" key="1">
    <source>
        <dbReference type="HAMAP-Rule" id="MF_00386"/>
    </source>
</evidence>
<reference evidence="2" key="1">
    <citation type="submission" date="2017-02" db="EMBL/GenBank/DDBJ databases">
        <title>Delving into the versatile metabolic prowess of the omnipresent phylum Bacteroidetes.</title>
        <authorList>
            <person name="Nobu M.K."/>
            <person name="Mei R."/>
            <person name="Narihiro T."/>
            <person name="Kuroda K."/>
            <person name="Liu W.-T."/>
        </authorList>
    </citation>
    <scope>NUCLEOTIDE SEQUENCE</scope>
    <source>
        <strain evidence="2">ADurb.Bin280</strain>
    </source>
</reference>
<dbReference type="InterPro" id="IPR002696">
    <property type="entry name" value="Membr_insert_effic_factor_YidD"/>
</dbReference>
<dbReference type="Pfam" id="PF01809">
    <property type="entry name" value="YidD"/>
    <property type="match status" value="1"/>
</dbReference>
<name>A0A1V5SF26_9BACT</name>
<dbReference type="PANTHER" id="PTHR33383:SF1">
    <property type="entry name" value="MEMBRANE PROTEIN INSERTION EFFICIENCY FACTOR-RELATED"/>
    <property type="match status" value="1"/>
</dbReference>
<keyword evidence="1" id="KW-1003">Cell membrane</keyword>
<comment type="similarity">
    <text evidence="1">Belongs to the UPF0161 family.</text>
</comment>
<protein>
    <recommendedName>
        <fullName evidence="1">Putative membrane protein insertion efficiency factor</fullName>
    </recommendedName>
</protein>
<dbReference type="HAMAP" id="MF_00386">
    <property type="entry name" value="UPF0161_YidD"/>
    <property type="match status" value="1"/>
</dbReference>
<dbReference type="NCBIfam" id="TIGR00278">
    <property type="entry name" value="membrane protein insertion efficiency factor YidD"/>
    <property type="match status" value="1"/>
</dbReference>
<comment type="function">
    <text evidence="1">Could be involved in insertion of integral membrane proteins into the membrane.</text>
</comment>
<evidence type="ECO:0000313" key="2">
    <source>
        <dbReference type="EMBL" id="OQA53150.1"/>
    </source>
</evidence>
<organism evidence="2">
    <name type="scientific">candidate division WS2 bacterium ADurb.Bin280</name>
    <dbReference type="NCBI Taxonomy" id="1852829"/>
    <lineage>
        <taxon>Bacteria</taxon>
        <taxon>candidate division WS2</taxon>
    </lineage>
</organism>
<dbReference type="EMBL" id="MWBO01000009">
    <property type="protein sequence ID" value="OQA53150.1"/>
    <property type="molecule type" value="Genomic_DNA"/>
</dbReference>
<dbReference type="AlphaFoldDB" id="A0A1V5SF26"/>
<proteinExistence type="inferred from homology"/>
<comment type="caution">
    <text evidence="2">The sequence shown here is derived from an EMBL/GenBank/DDBJ whole genome shotgun (WGS) entry which is preliminary data.</text>
</comment>
<dbReference type="Proteomes" id="UP000485367">
    <property type="component" value="Unassembled WGS sequence"/>
</dbReference>
<sequence length="78" mass="8740">MFRFLAIKAIKVYQRFIGGKTGILGYFYPDGVCRFTPSCSQYALEAIEKKGFLRGAAMGAWRILRCNPWSKGGSDPVK</sequence>
<dbReference type="PANTHER" id="PTHR33383">
    <property type="entry name" value="MEMBRANE PROTEIN INSERTION EFFICIENCY FACTOR-RELATED"/>
    <property type="match status" value="1"/>
</dbReference>
<dbReference type="SMART" id="SM01234">
    <property type="entry name" value="Haemolytic"/>
    <property type="match status" value="1"/>
</dbReference>
<comment type="subcellular location">
    <subcellularLocation>
        <location evidence="1">Cell membrane</location>
        <topology evidence="1">Peripheral membrane protein</topology>
        <orientation evidence="1">Cytoplasmic side</orientation>
    </subcellularLocation>
</comment>
<gene>
    <name evidence="2" type="ORF">BWY43_00171</name>
</gene>
<dbReference type="GO" id="GO:0005886">
    <property type="term" value="C:plasma membrane"/>
    <property type="evidence" value="ECO:0007669"/>
    <property type="project" value="UniProtKB-SubCell"/>
</dbReference>